<dbReference type="KEGG" id="lang:109330080"/>
<feature type="region of interest" description="Disordered" evidence="5">
    <location>
        <begin position="388"/>
        <end position="410"/>
    </location>
</feature>
<dbReference type="Proteomes" id="UP000188354">
    <property type="component" value="Chromosome LG16"/>
</dbReference>
<evidence type="ECO:0000256" key="4">
    <source>
        <dbReference type="PROSITE-ProRule" id="PRU00175"/>
    </source>
</evidence>
<feature type="compositionally biased region" description="Basic and acidic residues" evidence="5">
    <location>
        <begin position="393"/>
        <end position="410"/>
    </location>
</feature>
<feature type="compositionally biased region" description="Acidic residues" evidence="5">
    <location>
        <begin position="26"/>
        <end position="51"/>
    </location>
</feature>
<dbReference type="PANTHER" id="PTHR47177">
    <property type="entry name" value="F18C1.6 PROTEIN"/>
    <property type="match status" value="1"/>
</dbReference>
<keyword evidence="1" id="KW-0479">Metal-binding</keyword>
<dbReference type="SMART" id="SM00249">
    <property type="entry name" value="PHD"/>
    <property type="match status" value="1"/>
</dbReference>
<evidence type="ECO:0000256" key="1">
    <source>
        <dbReference type="ARBA" id="ARBA00022723"/>
    </source>
</evidence>
<dbReference type="STRING" id="3871.A0A4P1QUR5"/>
<dbReference type="CDD" id="cd16574">
    <property type="entry name" value="RING-HC_Topors"/>
    <property type="match status" value="1"/>
</dbReference>
<sequence length="898" mass="101479">MVRGGKVSGKSNFRLRVRSKKGGGSDDSDEDYVISDEGGDVSDCPEDYGLDECASEESFDGFLEEEEGTRRVRKFNRSKAKNSICGLRGNASKISRKRSRITYAEQLELQQQKEREGGGDEVENNEDEDEDFNYNDDEGEEEDEDEDDDFNYDDDEEFTPEEEYCSDMEEETRGRNKKNNGVKMGKKILKKRVSVTSTRDRNMEDEYEDLNYDDSDDDDDEFTLEEEYCSDVEEETRGRKKKNSVKMGKKVLRRGVSTSSTRGRKRRRSRASKKPSRKKRRKNGGLRRKVRSNEVDDFIDNGAATRKKSRKILVRVRRRRVLLEGSNSDSDHVSGSPGYKFTVSEEEREQVREAKELCRSLRRNLRSSSIQMKNAEVRVHEDLQHQWRPPGWKGKEKIEEPQGRKGKEKVEDLKSEMGKQVCGICLSEENKRRVRGVLNCCTHYFCFACIMEWAKVESRCPLCKQRFKTITKPARSTAGLDLRESVIQVPECDQVYQPSEEELMRYIDPYESVICSECHQGGDDGLMLLCDMCDSPAHTYCVGLGREVPEGNWYCDGCRPVAVGSSSSQVQLPVAPRMTIQSPPVRPSPVHVPESIDFNLISSPRTPFSEVFGHLSSSRFSGIIEAASPVSGGGTLSERHGILCQFQQLPSVDRITSTTGSTNGIPVTTSTSNLCSSQIDQSRETAIEHPRTLDVGTSYHTFFEERLRNNVSPSMQNGDPFSMRISISRRPVSQDSTTMFTDKPVNEVLWPVHVEMPGISDFGPVCQFSSRSNMVTDGNLSMAIKEESNFPLVKEQLQSMVKSHLKRFSRDVDVGYSIFKDIARSSTHTILAACGLEHKRSEVCTVPPPCICPHIELMGGGEKSLIQGCCSSCFDSFVGDVVKRVLETRMSLQLRLDL</sequence>
<organism evidence="8 9">
    <name type="scientific">Lupinus angustifolius</name>
    <name type="common">Narrow-leaved blue lupine</name>
    <dbReference type="NCBI Taxonomy" id="3871"/>
    <lineage>
        <taxon>Eukaryota</taxon>
        <taxon>Viridiplantae</taxon>
        <taxon>Streptophyta</taxon>
        <taxon>Embryophyta</taxon>
        <taxon>Tracheophyta</taxon>
        <taxon>Spermatophyta</taxon>
        <taxon>Magnoliopsida</taxon>
        <taxon>eudicotyledons</taxon>
        <taxon>Gunneridae</taxon>
        <taxon>Pentapetalae</taxon>
        <taxon>rosids</taxon>
        <taxon>fabids</taxon>
        <taxon>Fabales</taxon>
        <taxon>Fabaceae</taxon>
        <taxon>Papilionoideae</taxon>
        <taxon>50 kb inversion clade</taxon>
        <taxon>genistoids sensu lato</taxon>
        <taxon>core genistoids</taxon>
        <taxon>Genisteae</taxon>
        <taxon>Lupinus</taxon>
    </lineage>
</organism>
<evidence type="ECO:0000256" key="5">
    <source>
        <dbReference type="SAM" id="MobiDB-lite"/>
    </source>
</evidence>
<feature type="region of interest" description="Disordered" evidence="5">
    <location>
        <begin position="326"/>
        <end position="346"/>
    </location>
</feature>
<accession>A0A4P1QUR5</accession>
<evidence type="ECO:0008006" key="10">
    <source>
        <dbReference type="Google" id="ProtNLM"/>
    </source>
</evidence>
<dbReference type="AlphaFoldDB" id="A0A4P1QUR5"/>
<evidence type="ECO:0000313" key="9">
    <source>
        <dbReference type="Proteomes" id="UP000188354"/>
    </source>
</evidence>
<reference evidence="8 9" key="1">
    <citation type="journal article" date="2017" name="Plant Biotechnol. J.">
        <title>A comprehensive draft genome sequence for lupin (Lupinus angustifolius), an emerging health food: insights into plant-microbe interactions and legume evolution.</title>
        <authorList>
            <person name="Hane J.K."/>
            <person name="Ming Y."/>
            <person name="Kamphuis L.G."/>
            <person name="Nelson M.N."/>
            <person name="Garg G."/>
            <person name="Atkins C.A."/>
            <person name="Bayer P.E."/>
            <person name="Bravo A."/>
            <person name="Bringans S."/>
            <person name="Cannon S."/>
            <person name="Edwards D."/>
            <person name="Foley R."/>
            <person name="Gao L.L."/>
            <person name="Harrison M.J."/>
            <person name="Huang W."/>
            <person name="Hurgobin B."/>
            <person name="Li S."/>
            <person name="Liu C.W."/>
            <person name="McGrath A."/>
            <person name="Morahan G."/>
            <person name="Murray J."/>
            <person name="Weller J."/>
            <person name="Jian J."/>
            <person name="Singh K.B."/>
        </authorList>
    </citation>
    <scope>NUCLEOTIDE SEQUENCE [LARGE SCALE GENOMIC DNA]</scope>
    <source>
        <strain evidence="9">cv. Tanjil</strain>
        <tissue evidence="8">Whole plant</tissue>
    </source>
</reference>
<dbReference type="PANTHER" id="PTHR47177:SF3">
    <property type="entry name" value="F18C1.6 PROTEIN"/>
    <property type="match status" value="1"/>
</dbReference>
<dbReference type="InterPro" id="IPR001965">
    <property type="entry name" value="Znf_PHD"/>
</dbReference>
<feature type="compositionally biased region" description="Acidic residues" evidence="5">
    <location>
        <begin position="205"/>
        <end position="234"/>
    </location>
</feature>
<feature type="compositionally biased region" description="Basic residues" evidence="5">
    <location>
        <begin position="238"/>
        <end position="253"/>
    </location>
</feature>
<dbReference type="SUPFAM" id="SSF57850">
    <property type="entry name" value="RING/U-box"/>
    <property type="match status" value="1"/>
</dbReference>
<dbReference type="SMART" id="SM00184">
    <property type="entry name" value="RING"/>
    <property type="match status" value="1"/>
</dbReference>
<dbReference type="Pfam" id="PF00628">
    <property type="entry name" value="PHD"/>
    <property type="match status" value="1"/>
</dbReference>
<feature type="region of interest" description="Disordered" evidence="5">
    <location>
        <begin position="1"/>
        <end position="51"/>
    </location>
</feature>
<dbReference type="InterPro" id="IPR013083">
    <property type="entry name" value="Znf_RING/FYVE/PHD"/>
</dbReference>
<keyword evidence="2 4" id="KW-0863">Zinc-finger</keyword>
<gene>
    <name evidence="8" type="ORF">TanjilG_21474</name>
</gene>
<keyword evidence="3" id="KW-0862">Zinc</keyword>
<dbReference type="InterPro" id="IPR019787">
    <property type="entry name" value="Znf_PHD-finger"/>
</dbReference>
<dbReference type="InterPro" id="IPR001841">
    <property type="entry name" value="Znf_RING"/>
</dbReference>
<feature type="compositionally biased region" description="Basic residues" evidence="5">
    <location>
        <begin position="175"/>
        <end position="193"/>
    </location>
</feature>
<dbReference type="Gramene" id="OIV95084">
    <property type="protein sequence ID" value="OIV95084"/>
    <property type="gene ID" value="TanjilG_21474"/>
</dbReference>
<dbReference type="PROSITE" id="PS50089">
    <property type="entry name" value="ZF_RING_2"/>
    <property type="match status" value="1"/>
</dbReference>
<dbReference type="PROSITE" id="PS00518">
    <property type="entry name" value="ZF_RING_1"/>
    <property type="match status" value="1"/>
</dbReference>
<dbReference type="InterPro" id="IPR011011">
    <property type="entry name" value="Znf_FYVE_PHD"/>
</dbReference>
<dbReference type="GO" id="GO:0008270">
    <property type="term" value="F:zinc ion binding"/>
    <property type="evidence" value="ECO:0007669"/>
    <property type="project" value="UniProtKB-KW"/>
</dbReference>
<evidence type="ECO:0000256" key="2">
    <source>
        <dbReference type="ARBA" id="ARBA00022771"/>
    </source>
</evidence>
<dbReference type="InterPro" id="IPR058746">
    <property type="entry name" value="Znf_RING-type_Topors"/>
</dbReference>
<dbReference type="PROSITE" id="PS50016">
    <property type="entry name" value="ZF_PHD_2"/>
    <property type="match status" value="1"/>
</dbReference>
<evidence type="ECO:0000259" key="7">
    <source>
        <dbReference type="PROSITE" id="PS50089"/>
    </source>
</evidence>
<dbReference type="OrthoDB" id="365379at2759"/>
<proteinExistence type="predicted"/>
<feature type="domain" description="RING-type" evidence="7">
    <location>
        <begin position="422"/>
        <end position="464"/>
    </location>
</feature>
<dbReference type="InterPro" id="IPR017907">
    <property type="entry name" value="Znf_RING_CS"/>
</dbReference>
<dbReference type="SUPFAM" id="SSF57903">
    <property type="entry name" value="FYVE/PHD zinc finger"/>
    <property type="match status" value="1"/>
</dbReference>
<feature type="domain" description="PHD-type" evidence="6">
    <location>
        <begin position="512"/>
        <end position="561"/>
    </location>
</feature>
<feature type="compositionally biased region" description="Acidic residues" evidence="5">
    <location>
        <begin position="119"/>
        <end position="170"/>
    </location>
</feature>
<evidence type="ECO:0000256" key="3">
    <source>
        <dbReference type="ARBA" id="ARBA00022833"/>
    </source>
</evidence>
<keyword evidence="9" id="KW-1185">Reference proteome</keyword>
<feature type="region of interest" description="Disordered" evidence="5">
    <location>
        <begin position="96"/>
        <end position="311"/>
    </location>
</feature>
<feature type="compositionally biased region" description="Basic residues" evidence="5">
    <location>
        <begin position="262"/>
        <end position="290"/>
    </location>
</feature>
<protein>
    <recommendedName>
        <fullName evidence="10">PHD-type domain-containing protein</fullName>
    </recommendedName>
</protein>
<evidence type="ECO:0000313" key="8">
    <source>
        <dbReference type="EMBL" id="OIV95084.1"/>
    </source>
</evidence>
<evidence type="ECO:0000259" key="6">
    <source>
        <dbReference type="PROSITE" id="PS50016"/>
    </source>
</evidence>
<dbReference type="Pfam" id="PF13639">
    <property type="entry name" value="zf-RING_2"/>
    <property type="match status" value="1"/>
</dbReference>
<dbReference type="Gene3D" id="3.30.40.10">
    <property type="entry name" value="Zinc/RING finger domain, C3HC4 (zinc finger)"/>
    <property type="match status" value="2"/>
</dbReference>
<dbReference type="EMBL" id="CM007376">
    <property type="protein sequence ID" value="OIV95084.1"/>
    <property type="molecule type" value="Genomic_DNA"/>
</dbReference>
<name>A0A4P1QUR5_LUPAN</name>